<keyword evidence="4" id="KW-0564">Palmitate</keyword>
<evidence type="ECO:0000256" key="7">
    <source>
        <dbReference type="SAM" id="SignalP"/>
    </source>
</evidence>
<dbReference type="OrthoDB" id="9798191at2"/>
<proteinExistence type="predicted"/>
<evidence type="ECO:0000313" key="9">
    <source>
        <dbReference type="Proteomes" id="UP000306509"/>
    </source>
</evidence>
<feature type="region of interest" description="Disordered" evidence="6">
    <location>
        <begin position="29"/>
        <end position="48"/>
    </location>
</feature>
<name>A0A4U8QCG3_9FIRM</name>
<dbReference type="PANTHER" id="PTHR43649">
    <property type="entry name" value="ARABINOSE-BINDING PROTEIN-RELATED"/>
    <property type="match status" value="1"/>
</dbReference>
<keyword evidence="9" id="KW-1185">Reference proteome</keyword>
<comment type="caution">
    <text evidence="8">The sequence shown here is derived from an EMBL/GenBank/DDBJ whole genome shotgun (WGS) entry which is preliminary data.</text>
</comment>
<dbReference type="EMBL" id="QGQD01000021">
    <property type="protein sequence ID" value="TLD02224.1"/>
    <property type="molecule type" value="Genomic_DNA"/>
</dbReference>
<organism evidence="8 9">
    <name type="scientific">Robinsoniella peoriensis</name>
    <dbReference type="NCBI Taxonomy" id="180332"/>
    <lineage>
        <taxon>Bacteria</taxon>
        <taxon>Bacillati</taxon>
        <taxon>Bacillota</taxon>
        <taxon>Clostridia</taxon>
        <taxon>Lachnospirales</taxon>
        <taxon>Lachnospiraceae</taxon>
        <taxon>Robinsoniella</taxon>
    </lineage>
</organism>
<dbReference type="Proteomes" id="UP000306509">
    <property type="component" value="Unassembled WGS sequence"/>
</dbReference>
<dbReference type="Gene3D" id="3.40.190.10">
    <property type="entry name" value="Periplasmic binding protein-like II"/>
    <property type="match status" value="2"/>
</dbReference>
<evidence type="ECO:0000256" key="4">
    <source>
        <dbReference type="ARBA" id="ARBA00023139"/>
    </source>
</evidence>
<keyword evidence="2 7" id="KW-0732">Signal</keyword>
<dbReference type="InterPro" id="IPR006059">
    <property type="entry name" value="SBP"/>
</dbReference>
<accession>A0A4U8QCG3</accession>
<sequence precursor="true">MKKAIAALLMVSLTASVLAGCGEKETQTEALTSGASTEKGTSENADKKEASKEIVEINYFTYRSQADRHPEKLIAEFEKQNPGIKVNYQVVKNIDEYLKAQQVRMLSGTDIDVTTVRPESIADYVQAGYLMDLTGNEYLENYKEGMLDKITKDGKVYGIADAINLIGVYYNKTMFEENGIKVPETYQEFIDACNKFKEEGTYSMANGCKDGWPINFDIYTYMHDLIVKDPEIFEKANSGEISYTDPVFADAFKKIDDFYNAGYIHPDSMSFTGDDAVSLFVSQQIPMLCQGEWQATVFDDAQLEFDLGVFAIPVESTDETVIPVSVGSFNAGISSSKHPEEVNKFLEFMSSKEGASIIADQMKSFSPVKGVELEGDSAMNLFNPFLNKKSVDFFYSSQNAEDNSEFDKLLQEMFLDVITPEELAQRLADSRERSAS</sequence>
<evidence type="ECO:0000256" key="1">
    <source>
        <dbReference type="ARBA" id="ARBA00022475"/>
    </source>
</evidence>
<dbReference type="InterPro" id="IPR050490">
    <property type="entry name" value="Bact_solute-bd_prot1"/>
</dbReference>
<evidence type="ECO:0000256" key="5">
    <source>
        <dbReference type="ARBA" id="ARBA00023288"/>
    </source>
</evidence>
<dbReference type="PROSITE" id="PS51257">
    <property type="entry name" value="PROKAR_LIPOPROTEIN"/>
    <property type="match status" value="1"/>
</dbReference>
<evidence type="ECO:0000313" key="8">
    <source>
        <dbReference type="EMBL" id="TLD02224.1"/>
    </source>
</evidence>
<keyword evidence="1" id="KW-1003">Cell membrane</keyword>
<feature type="compositionally biased region" description="Polar residues" evidence="6">
    <location>
        <begin position="29"/>
        <end position="39"/>
    </location>
</feature>
<protein>
    <submittedName>
        <fullName evidence="8">Multiple sugar-binding protein</fullName>
    </submittedName>
</protein>
<dbReference type="Pfam" id="PF13416">
    <property type="entry name" value="SBP_bac_8"/>
    <property type="match status" value="1"/>
</dbReference>
<evidence type="ECO:0000256" key="2">
    <source>
        <dbReference type="ARBA" id="ARBA00022729"/>
    </source>
</evidence>
<dbReference type="AlphaFoldDB" id="A0A4U8QCG3"/>
<keyword evidence="3" id="KW-0472">Membrane</keyword>
<feature type="chain" id="PRO_5039487249" evidence="7">
    <location>
        <begin position="20"/>
        <end position="436"/>
    </location>
</feature>
<feature type="signal peptide" evidence="7">
    <location>
        <begin position="1"/>
        <end position="19"/>
    </location>
</feature>
<dbReference type="SUPFAM" id="SSF53850">
    <property type="entry name" value="Periplasmic binding protein-like II"/>
    <property type="match status" value="1"/>
</dbReference>
<gene>
    <name evidence="8" type="primary">msmE_4</name>
    <name evidence="8" type="ORF">DSM106044_00894</name>
</gene>
<reference evidence="8 9" key="1">
    <citation type="journal article" date="2019" name="Anaerobe">
        <title>Detection of Robinsoniella peoriensis in multiple bone samples of a trauma patient.</title>
        <authorList>
            <person name="Schrottner P."/>
            <person name="Hartwich K."/>
            <person name="Bunk B."/>
            <person name="Schober I."/>
            <person name="Helbig S."/>
            <person name="Rudolph W.W."/>
            <person name="Gunzer F."/>
        </authorList>
    </citation>
    <scope>NUCLEOTIDE SEQUENCE [LARGE SCALE GENOMIC DNA]</scope>
    <source>
        <strain evidence="8 9">DSM 106044</strain>
    </source>
</reference>
<dbReference type="CDD" id="cd13585">
    <property type="entry name" value="PBP2_TMBP_like"/>
    <property type="match status" value="1"/>
</dbReference>
<evidence type="ECO:0000256" key="3">
    <source>
        <dbReference type="ARBA" id="ARBA00023136"/>
    </source>
</evidence>
<dbReference type="RefSeq" id="WP_044297582.1">
    <property type="nucleotide sequence ID" value="NZ_CABMJZ010000092.1"/>
</dbReference>
<keyword evidence="5" id="KW-0449">Lipoprotein</keyword>
<dbReference type="PANTHER" id="PTHR43649:SF33">
    <property type="entry name" value="POLYGALACTURONAN_RHAMNOGALACTURONAN-BINDING PROTEIN YTCQ"/>
    <property type="match status" value="1"/>
</dbReference>
<dbReference type="STRING" id="180332.GCA_000797495_05684"/>
<evidence type="ECO:0000256" key="6">
    <source>
        <dbReference type="SAM" id="MobiDB-lite"/>
    </source>
</evidence>